<dbReference type="Proteomes" id="UP001060112">
    <property type="component" value="Chromosome"/>
</dbReference>
<keyword evidence="1" id="KW-0472">Membrane</keyword>
<organism evidence="2 3">
    <name type="scientific">Allocoprobacillus halotolerans</name>
    <dbReference type="NCBI Taxonomy" id="2944914"/>
    <lineage>
        <taxon>Bacteria</taxon>
        <taxon>Bacillati</taxon>
        <taxon>Bacillota</taxon>
        <taxon>Erysipelotrichia</taxon>
        <taxon>Erysipelotrichales</taxon>
        <taxon>Erysipelotrichaceae</taxon>
        <taxon>Allocoprobacillus</taxon>
    </lineage>
</organism>
<keyword evidence="3" id="KW-1185">Reference proteome</keyword>
<feature type="transmembrane region" description="Helical" evidence="1">
    <location>
        <begin position="47"/>
        <end position="64"/>
    </location>
</feature>
<name>A0ABY5HYX7_9FIRM</name>
<dbReference type="EMBL" id="CP101620">
    <property type="protein sequence ID" value="UTY38291.1"/>
    <property type="molecule type" value="Genomic_DNA"/>
</dbReference>
<evidence type="ECO:0000313" key="3">
    <source>
        <dbReference type="Proteomes" id="UP001060112"/>
    </source>
</evidence>
<evidence type="ECO:0000256" key="1">
    <source>
        <dbReference type="SAM" id="Phobius"/>
    </source>
</evidence>
<evidence type="ECO:0000313" key="2">
    <source>
        <dbReference type="EMBL" id="UTY38291.1"/>
    </source>
</evidence>
<keyword evidence="1" id="KW-1133">Transmembrane helix</keyword>
<sequence>MKRKLILFLIVLTIWQMASLMIQKEVILPYPSDVFMRMMSDFTQKDFYIAIFYTVIRIMISFFSP</sequence>
<dbReference type="RefSeq" id="WP_290138540.1">
    <property type="nucleotide sequence ID" value="NZ_CP101620.1"/>
</dbReference>
<gene>
    <name evidence="2" type="ORF">NMU03_11455</name>
</gene>
<keyword evidence="1" id="KW-0812">Transmembrane</keyword>
<protein>
    <recommendedName>
        <fullName evidence="4">ABC transporter permease</fullName>
    </recommendedName>
</protein>
<accession>A0ABY5HYX7</accession>
<evidence type="ECO:0008006" key="4">
    <source>
        <dbReference type="Google" id="ProtNLM"/>
    </source>
</evidence>
<proteinExistence type="predicted"/>
<reference evidence="2" key="1">
    <citation type="submission" date="2022-07" db="EMBL/GenBank/DDBJ databases">
        <title>Faecal culturing of patients with breast cancer.</title>
        <authorList>
            <person name="Teng N.M.Y."/>
            <person name="Kiu R."/>
            <person name="Evans R."/>
            <person name="Baker D.J."/>
            <person name="Zenner C."/>
            <person name="Robinson S.D."/>
            <person name="Hall L.J."/>
        </authorList>
    </citation>
    <scope>NUCLEOTIDE SEQUENCE</scope>
    <source>
        <strain evidence="2">LH1062</strain>
    </source>
</reference>